<gene>
    <name evidence="10" type="ORF">AB0L16_23870</name>
</gene>
<evidence type="ECO:0000256" key="4">
    <source>
        <dbReference type="ARBA" id="ARBA00022982"/>
    </source>
</evidence>
<evidence type="ECO:0000256" key="3">
    <source>
        <dbReference type="ARBA" id="ARBA00022723"/>
    </source>
</evidence>
<dbReference type="PANTHER" id="PTHR36923">
    <property type="entry name" value="FERREDOXIN"/>
    <property type="match status" value="1"/>
</dbReference>
<dbReference type="Gene3D" id="3.30.70.20">
    <property type="match status" value="1"/>
</dbReference>
<dbReference type="Pfam" id="PF13459">
    <property type="entry name" value="Fer4_15"/>
    <property type="match status" value="1"/>
</dbReference>
<comment type="cofactor">
    <cofactor evidence="1">
        <name>[3Fe-4S] cluster</name>
        <dbReference type="ChEBI" id="CHEBI:21137"/>
    </cofactor>
</comment>
<comment type="caution">
    <text evidence="10">The sequence shown here is derived from an EMBL/GenBank/DDBJ whole genome shotgun (WGS) entry which is preliminary data.</text>
</comment>
<protein>
    <recommendedName>
        <fullName evidence="8">Ferredoxin</fullName>
    </recommendedName>
</protein>
<evidence type="ECO:0000256" key="8">
    <source>
        <dbReference type="RuleBase" id="RU368020"/>
    </source>
</evidence>
<evidence type="ECO:0000256" key="6">
    <source>
        <dbReference type="ARBA" id="ARBA00023014"/>
    </source>
</evidence>
<keyword evidence="7" id="KW-0003">3Fe-4S</keyword>
<comment type="function">
    <text evidence="8">Ferredoxins are iron-sulfur proteins that transfer electrons in a wide variety of metabolic reactions.</text>
</comment>
<dbReference type="SUPFAM" id="SSF54862">
    <property type="entry name" value="4Fe-4S ferredoxins"/>
    <property type="match status" value="1"/>
</dbReference>
<keyword evidence="11" id="KW-1185">Reference proteome</keyword>
<dbReference type="PRINTS" id="PR00352">
    <property type="entry name" value="3FE4SFRDOXIN"/>
</dbReference>
<feature type="domain" description="4Fe-4S ferredoxin-type" evidence="9">
    <location>
        <begin position="1"/>
        <end position="29"/>
    </location>
</feature>
<evidence type="ECO:0000256" key="1">
    <source>
        <dbReference type="ARBA" id="ARBA00001927"/>
    </source>
</evidence>
<keyword evidence="3 8" id="KW-0479">Metal-binding</keyword>
<dbReference type="RefSeq" id="WP_109283434.1">
    <property type="nucleotide sequence ID" value="NZ_JBFAUK010000021.1"/>
</dbReference>
<evidence type="ECO:0000259" key="9">
    <source>
        <dbReference type="PROSITE" id="PS51379"/>
    </source>
</evidence>
<keyword evidence="2 8" id="KW-0813">Transport</keyword>
<dbReference type="InterPro" id="IPR001080">
    <property type="entry name" value="3Fe4S_ferredoxin"/>
</dbReference>
<dbReference type="Proteomes" id="UP001552594">
    <property type="component" value="Unassembled WGS sequence"/>
</dbReference>
<proteinExistence type="predicted"/>
<reference evidence="10 11" key="1">
    <citation type="submission" date="2024-06" db="EMBL/GenBank/DDBJ databases">
        <title>The Natural Products Discovery Center: Release of the First 8490 Sequenced Strains for Exploring Actinobacteria Biosynthetic Diversity.</title>
        <authorList>
            <person name="Kalkreuter E."/>
            <person name="Kautsar S.A."/>
            <person name="Yang D."/>
            <person name="Bader C.D."/>
            <person name="Teijaro C.N."/>
            <person name="Fluegel L."/>
            <person name="Davis C.M."/>
            <person name="Simpson J.R."/>
            <person name="Lauterbach L."/>
            <person name="Steele A.D."/>
            <person name="Gui C."/>
            <person name="Meng S."/>
            <person name="Li G."/>
            <person name="Viehrig K."/>
            <person name="Ye F."/>
            <person name="Su P."/>
            <person name="Kiefer A.F."/>
            <person name="Nichols A."/>
            <person name="Cepeda A.J."/>
            <person name="Yan W."/>
            <person name="Fan B."/>
            <person name="Jiang Y."/>
            <person name="Adhikari A."/>
            <person name="Zheng C.-J."/>
            <person name="Schuster L."/>
            <person name="Cowan T.M."/>
            <person name="Smanski M.J."/>
            <person name="Chevrette M.G."/>
            <person name="De Carvalho L.P.S."/>
            <person name="Shen B."/>
        </authorList>
    </citation>
    <scope>NUCLEOTIDE SEQUENCE [LARGE SCALE GENOMIC DNA]</scope>
    <source>
        <strain evidence="10 11">NPDC052347</strain>
    </source>
</reference>
<dbReference type="EMBL" id="JBFAUK010000021">
    <property type="protein sequence ID" value="MEV5509433.1"/>
    <property type="molecule type" value="Genomic_DNA"/>
</dbReference>
<name>A0ABV3K3A1_STRON</name>
<dbReference type="InterPro" id="IPR017896">
    <property type="entry name" value="4Fe4S_Fe-S-bd"/>
</dbReference>
<evidence type="ECO:0000313" key="10">
    <source>
        <dbReference type="EMBL" id="MEV5509433.1"/>
    </source>
</evidence>
<dbReference type="PROSITE" id="PS51379">
    <property type="entry name" value="4FE4S_FER_2"/>
    <property type="match status" value="1"/>
</dbReference>
<accession>A0ABV3K3A1</accession>
<keyword evidence="5 8" id="KW-0408">Iron</keyword>
<evidence type="ECO:0000313" key="11">
    <source>
        <dbReference type="Proteomes" id="UP001552594"/>
    </source>
</evidence>
<keyword evidence="6 8" id="KW-0411">Iron-sulfur</keyword>
<evidence type="ECO:0000256" key="5">
    <source>
        <dbReference type="ARBA" id="ARBA00023004"/>
    </source>
</evidence>
<sequence>MSVHIDSGLCIGSGQCALTAPGVFTTDDDGFGTVIPGKDGADDPMVNEAVRACPVQAISVAEG</sequence>
<organism evidence="10 11">
    <name type="scientific">Streptomyces orinoci</name>
    <name type="common">Streptoverticillium orinoci</name>
    <dbReference type="NCBI Taxonomy" id="67339"/>
    <lineage>
        <taxon>Bacteria</taxon>
        <taxon>Bacillati</taxon>
        <taxon>Actinomycetota</taxon>
        <taxon>Actinomycetes</taxon>
        <taxon>Kitasatosporales</taxon>
        <taxon>Streptomycetaceae</taxon>
        <taxon>Streptomyces</taxon>
    </lineage>
</organism>
<dbReference type="PANTHER" id="PTHR36923:SF3">
    <property type="entry name" value="FERREDOXIN"/>
    <property type="match status" value="1"/>
</dbReference>
<dbReference type="InterPro" id="IPR051269">
    <property type="entry name" value="Fe-S_cluster_ET"/>
</dbReference>
<evidence type="ECO:0000256" key="2">
    <source>
        <dbReference type="ARBA" id="ARBA00022448"/>
    </source>
</evidence>
<evidence type="ECO:0000256" key="7">
    <source>
        <dbReference type="ARBA" id="ARBA00023291"/>
    </source>
</evidence>
<keyword evidence="4 8" id="KW-0249">Electron transport</keyword>